<feature type="domain" description="GTP-binding protein middle" evidence="2">
    <location>
        <begin position="144"/>
        <end position="174"/>
    </location>
</feature>
<proteinExistence type="predicted"/>
<evidence type="ECO:0000259" key="2">
    <source>
        <dbReference type="Pfam" id="PF16360"/>
    </source>
</evidence>
<sequence length="304" mass="34006">MVDVKEEKVFAVVDGVASTKAEEKTLKAPTREKTYLVVVECKGDMEYSFGIEESLKKLAQLADTAGLMVVGSTSQKLRAPNPRTYIRYGKVAEIKSIIHALDVETITFDDEFSTGQLHDLEKTFGGNVRVYDHFILILDIFNQRATTHEAALQVALAQMEYSSPRLSKMGTHLEPLLSVESEEFWKVAEPLNFGHLPRLQDALCLIFLDGYKRNGKYTGFPCLGILLQKLENLALCSCLKVQSNEDVLVRRVEPTSDANNVLKEGDVIASFDGVHVSCEGTMPFWSTECIAFRYLISQNLQVML</sequence>
<gene>
    <name evidence="3" type="primary">DEGP2_1</name>
    <name evidence="3" type="ORF">CK203_007623</name>
</gene>
<dbReference type="InterPro" id="IPR032305">
    <property type="entry name" value="GTP-bd_M"/>
</dbReference>
<dbReference type="EMBL" id="QGNW01000684">
    <property type="protein sequence ID" value="RVW65757.1"/>
    <property type="molecule type" value="Genomic_DNA"/>
</dbReference>
<protein>
    <submittedName>
        <fullName evidence="3">Protease Do-like 2, chloroplastic</fullName>
    </submittedName>
</protein>
<organism evidence="3 4">
    <name type="scientific">Vitis vinifera</name>
    <name type="common">Grape</name>
    <dbReference type="NCBI Taxonomy" id="29760"/>
    <lineage>
        <taxon>Eukaryota</taxon>
        <taxon>Viridiplantae</taxon>
        <taxon>Streptophyta</taxon>
        <taxon>Embryophyta</taxon>
        <taxon>Tracheophyta</taxon>
        <taxon>Spermatophyta</taxon>
        <taxon>Magnoliopsida</taxon>
        <taxon>eudicotyledons</taxon>
        <taxon>Gunneridae</taxon>
        <taxon>Pentapetalae</taxon>
        <taxon>rosids</taxon>
        <taxon>Vitales</taxon>
        <taxon>Vitaceae</taxon>
        <taxon>Viteae</taxon>
        <taxon>Vitis</taxon>
    </lineage>
</organism>
<dbReference type="Pfam" id="PF13167">
    <property type="entry name" value="GTP-bdg_N"/>
    <property type="match status" value="1"/>
</dbReference>
<name>A0A438G0L7_VITVI</name>
<dbReference type="FunFam" id="3.40.50.11060:FF:000006">
    <property type="entry name" value="Predicted protein"/>
    <property type="match status" value="1"/>
</dbReference>
<dbReference type="GO" id="GO:0006508">
    <property type="term" value="P:proteolysis"/>
    <property type="evidence" value="ECO:0007669"/>
    <property type="project" value="UniProtKB-KW"/>
</dbReference>
<evidence type="ECO:0000259" key="1">
    <source>
        <dbReference type="Pfam" id="PF13167"/>
    </source>
</evidence>
<dbReference type="Pfam" id="PF16360">
    <property type="entry name" value="GTP-bdg_M"/>
    <property type="match status" value="1"/>
</dbReference>
<evidence type="ECO:0000313" key="4">
    <source>
        <dbReference type="Proteomes" id="UP000288805"/>
    </source>
</evidence>
<accession>A0A438G0L7</accession>
<dbReference type="Gene3D" id="3.40.50.11060">
    <property type="entry name" value="GTPase HflX, N-terminal domain"/>
    <property type="match status" value="1"/>
</dbReference>
<dbReference type="AlphaFoldDB" id="A0A438G0L7"/>
<dbReference type="Proteomes" id="UP000288805">
    <property type="component" value="Unassembled WGS sequence"/>
</dbReference>
<dbReference type="InterPro" id="IPR016496">
    <property type="entry name" value="GTPase_HflX"/>
</dbReference>
<dbReference type="GO" id="GO:0005525">
    <property type="term" value="F:GTP binding"/>
    <property type="evidence" value="ECO:0007669"/>
    <property type="project" value="InterPro"/>
</dbReference>
<keyword evidence="3" id="KW-0645">Protease</keyword>
<feature type="domain" description="GTPase HflX N-terminal" evidence="1">
    <location>
        <begin position="52"/>
        <end position="141"/>
    </location>
</feature>
<keyword evidence="3" id="KW-0378">Hydrolase</keyword>
<dbReference type="InterPro" id="IPR036034">
    <property type="entry name" value="PDZ_sf"/>
</dbReference>
<dbReference type="InterPro" id="IPR025121">
    <property type="entry name" value="GTPase_HflX_N"/>
</dbReference>
<dbReference type="InterPro" id="IPR042108">
    <property type="entry name" value="GTPase_HflX_N_sf"/>
</dbReference>
<dbReference type="Gene3D" id="2.30.42.10">
    <property type="match status" value="1"/>
</dbReference>
<dbReference type="PANTHER" id="PTHR10229">
    <property type="entry name" value="GTP-BINDING PROTEIN HFLX"/>
    <property type="match status" value="1"/>
</dbReference>
<dbReference type="SUPFAM" id="SSF50156">
    <property type="entry name" value="PDZ domain-like"/>
    <property type="match status" value="1"/>
</dbReference>
<dbReference type="GO" id="GO:0008233">
    <property type="term" value="F:peptidase activity"/>
    <property type="evidence" value="ECO:0007669"/>
    <property type="project" value="UniProtKB-KW"/>
</dbReference>
<comment type="caution">
    <text evidence="3">The sequence shown here is derived from an EMBL/GenBank/DDBJ whole genome shotgun (WGS) entry which is preliminary data.</text>
</comment>
<evidence type="ECO:0000313" key="3">
    <source>
        <dbReference type="EMBL" id="RVW65757.1"/>
    </source>
</evidence>
<reference evidence="3 4" key="1">
    <citation type="journal article" date="2018" name="PLoS Genet.">
        <title>Population sequencing reveals clonal diversity and ancestral inbreeding in the grapevine cultivar Chardonnay.</title>
        <authorList>
            <person name="Roach M.J."/>
            <person name="Johnson D.L."/>
            <person name="Bohlmann J."/>
            <person name="van Vuuren H.J."/>
            <person name="Jones S.J."/>
            <person name="Pretorius I.S."/>
            <person name="Schmidt S.A."/>
            <person name="Borneman A.R."/>
        </authorList>
    </citation>
    <scope>NUCLEOTIDE SEQUENCE [LARGE SCALE GENOMIC DNA]</scope>
    <source>
        <strain evidence="4">cv. Chardonnay</strain>
        <tissue evidence="3">Leaf</tissue>
    </source>
</reference>
<dbReference type="PANTHER" id="PTHR10229:SF0">
    <property type="entry name" value="GTP-BINDING PROTEIN 6-RELATED"/>
    <property type="match status" value="1"/>
</dbReference>